<comment type="caution">
    <text evidence="1">The sequence shown here is derived from an EMBL/GenBank/DDBJ whole genome shotgun (WGS) entry which is preliminary data.</text>
</comment>
<sequence>MMDTVCPVVTGVTAGAGGAVGGNTGNSSGGGGPAHFVVPEDMQHLGIAPIGDPHHAS</sequence>
<dbReference type="AlphaFoldDB" id="A0A1V9Y012"/>
<reference evidence="1 2" key="1">
    <citation type="journal article" date="2017" name="Gigascience">
        <title>Draft genome of the honey bee ectoparasitic mite, Tropilaelaps mercedesae, is shaped by the parasitic life history.</title>
        <authorList>
            <person name="Dong X."/>
            <person name="Armstrong S.D."/>
            <person name="Xia D."/>
            <person name="Makepeace B.L."/>
            <person name="Darby A.C."/>
            <person name="Kadowaki T."/>
        </authorList>
    </citation>
    <scope>NUCLEOTIDE SEQUENCE [LARGE SCALE GENOMIC DNA]</scope>
    <source>
        <strain evidence="1">Wuxi-XJTLU</strain>
    </source>
</reference>
<dbReference type="InParanoid" id="A0A1V9Y012"/>
<protein>
    <submittedName>
        <fullName evidence="1">Uncharacterized protein</fullName>
    </submittedName>
</protein>
<evidence type="ECO:0000313" key="2">
    <source>
        <dbReference type="Proteomes" id="UP000192247"/>
    </source>
</evidence>
<accession>A0A1V9Y012</accession>
<proteinExistence type="predicted"/>
<organism evidence="1 2">
    <name type="scientific">Tropilaelaps mercedesae</name>
    <dbReference type="NCBI Taxonomy" id="418985"/>
    <lineage>
        <taxon>Eukaryota</taxon>
        <taxon>Metazoa</taxon>
        <taxon>Ecdysozoa</taxon>
        <taxon>Arthropoda</taxon>
        <taxon>Chelicerata</taxon>
        <taxon>Arachnida</taxon>
        <taxon>Acari</taxon>
        <taxon>Parasitiformes</taxon>
        <taxon>Mesostigmata</taxon>
        <taxon>Gamasina</taxon>
        <taxon>Dermanyssoidea</taxon>
        <taxon>Laelapidae</taxon>
        <taxon>Tropilaelaps</taxon>
    </lineage>
</organism>
<dbReference type="Proteomes" id="UP000192247">
    <property type="component" value="Unassembled WGS sequence"/>
</dbReference>
<evidence type="ECO:0000313" key="1">
    <source>
        <dbReference type="EMBL" id="OQR79107.1"/>
    </source>
</evidence>
<dbReference type="EMBL" id="MNPL01001479">
    <property type="protein sequence ID" value="OQR79107.1"/>
    <property type="molecule type" value="Genomic_DNA"/>
</dbReference>
<feature type="non-terminal residue" evidence="1">
    <location>
        <position position="57"/>
    </location>
</feature>
<name>A0A1V9Y012_9ACAR</name>
<gene>
    <name evidence="1" type="ORF">BIW11_05965</name>
</gene>
<keyword evidence="2" id="KW-1185">Reference proteome</keyword>